<evidence type="ECO:0000313" key="5">
    <source>
        <dbReference type="Proteomes" id="UP000190626"/>
    </source>
</evidence>
<sequence>MSLDQTSQNKQWLLDKLGPSDDLEHRTMKSTRMYVELLFITNICDSAVIREEIIQPFFQMNNEDELEDYLLSFPGCDRPASNVDSLNKIMSGYVAIVFKDHFLLFQAAQIKAAALSDAQVEATIQGPQTAFSEHIDTNINLIRFRYKNSSLRVESRELGRLSKSRLCLLYDDMNVDHEVLDQLKKKLDEIKVDNLQSVTELHQLLTKQKYTIFPTFINTERPDRAILNLSQGKVIVMLEGTPFVLILPAVFFDFYSAMDDNYQLSLVGYFLQFLRYIALFLSLVLPAAYVALTAYNPEIFRVQLALSIAGSRASVPYPAYVEVLLMLGLMELLLEASIRLPKSVGSTATTVGGLILGQAATSAGLISNIMIIIVSTVAISNFVVPINSMSFAMRIMKYPLVLLASMLGITGLVLGLIGMITYMTNLRSFGVPYLRVFFYRK</sequence>
<dbReference type="InterPro" id="IPR050768">
    <property type="entry name" value="UPF0353/GerABKA_families"/>
</dbReference>
<evidence type="ECO:0000256" key="1">
    <source>
        <dbReference type="ARBA" id="ARBA00005278"/>
    </source>
</evidence>
<feature type="transmembrane region" description="Helical" evidence="3">
    <location>
        <begin position="234"/>
        <end position="256"/>
    </location>
</feature>
<reference evidence="5" key="1">
    <citation type="submission" date="2016-07" db="EMBL/GenBank/DDBJ databases">
        <authorList>
            <person name="Florea S."/>
            <person name="Webb J.S."/>
            <person name="Jaromczyk J."/>
            <person name="Schardl C.L."/>
        </authorList>
    </citation>
    <scope>NUCLEOTIDE SEQUENCE [LARGE SCALE GENOMIC DNA]</scope>
    <source>
        <strain evidence="5">CY1</strain>
    </source>
</reference>
<dbReference type="AlphaFoldDB" id="A0A1V4H992"/>
<comment type="similarity">
    <text evidence="1">Belongs to the GerABKA family.</text>
</comment>
<gene>
    <name evidence="4" type="ORF">BC351_10780</name>
</gene>
<feature type="transmembrane region" description="Helical" evidence="3">
    <location>
        <begin position="400"/>
        <end position="423"/>
    </location>
</feature>
<dbReference type="PANTHER" id="PTHR22550:SF5">
    <property type="entry name" value="LEUCINE ZIPPER PROTEIN 4"/>
    <property type="match status" value="1"/>
</dbReference>
<protein>
    <submittedName>
        <fullName evidence="4">Spore gernimation protein GerA</fullName>
    </submittedName>
</protein>
<dbReference type="GO" id="GO:0016020">
    <property type="term" value="C:membrane"/>
    <property type="evidence" value="ECO:0007669"/>
    <property type="project" value="InterPro"/>
</dbReference>
<feature type="transmembrane region" description="Helical" evidence="3">
    <location>
        <begin position="354"/>
        <end position="379"/>
    </location>
</feature>
<evidence type="ECO:0000256" key="2">
    <source>
        <dbReference type="ARBA" id="ARBA00023136"/>
    </source>
</evidence>
<dbReference type="STRING" id="1469647.BC351_10780"/>
<name>A0A1V4H992_9BACL</name>
<dbReference type="GO" id="GO:0009847">
    <property type="term" value="P:spore germination"/>
    <property type="evidence" value="ECO:0007669"/>
    <property type="project" value="InterPro"/>
</dbReference>
<keyword evidence="3" id="KW-1133">Transmembrane helix</keyword>
<organism evidence="4 5">
    <name type="scientific">Paenibacillus ferrarius</name>
    <dbReference type="NCBI Taxonomy" id="1469647"/>
    <lineage>
        <taxon>Bacteria</taxon>
        <taxon>Bacillati</taxon>
        <taxon>Bacillota</taxon>
        <taxon>Bacilli</taxon>
        <taxon>Bacillales</taxon>
        <taxon>Paenibacillaceae</taxon>
        <taxon>Paenibacillus</taxon>
    </lineage>
</organism>
<keyword evidence="3" id="KW-0812">Transmembrane</keyword>
<feature type="transmembrane region" description="Helical" evidence="3">
    <location>
        <begin position="276"/>
        <end position="295"/>
    </location>
</feature>
<dbReference type="PANTHER" id="PTHR22550">
    <property type="entry name" value="SPORE GERMINATION PROTEIN"/>
    <property type="match status" value="1"/>
</dbReference>
<proteinExistence type="inferred from homology"/>
<dbReference type="EMBL" id="MBTG01000056">
    <property type="protein sequence ID" value="OPH47666.1"/>
    <property type="molecule type" value="Genomic_DNA"/>
</dbReference>
<keyword evidence="2 3" id="KW-0472">Membrane</keyword>
<dbReference type="PIRSF" id="PIRSF005690">
    <property type="entry name" value="GerBA"/>
    <property type="match status" value="1"/>
</dbReference>
<evidence type="ECO:0000313" key="4">
    <source>
        <dbReference type="EMBL" id="OPH47666.1"/>
    </source>
</evidence>
<comment type="caution">
    <text evidence="4">The sequence shown here is derived from an EMBL/GenBank/DDBJ whole genome shotgun (WGS) entry which is preliminary data.</text>
</comment>
<accession>A0A1V4H992</accession>
<dbReference type="Proteomes" id="UP000190626">
    <property type="component" value="Unassembled WGS sequence"/>
</dbReference>
<evidence type="ECO:0000256" key="3">
    <source>
        <dbReference type="SAM" id="Phobius"/>
    </source>
</evidence>
<dbReference type="InterPro" id="IPR004995">
    <property type="entry name" value="Spore_Ger"/>
</dbReference>
<dbReference type="Pfam" id="PF03323">
    <property type="entry name" value="GerA"/>
    <property type="match status" value="1"/>
</dbReference>
<keyword evidence="5" id="KW-1185">Reference proteome</keyword>